<evidence type="ECO:0000313" key="3">
    <source>
        <dbReference type="EMBL" id="MBO0358650.1"/>
    </source>
</evidence>
<dbReference type="RefSeq" id="WP_206984576.1">
    <property type="nucleotide sequence ID" value="NZ_JAFLQZ010000006.1"/>
</dbReference>
<name>A0A939EW82_9BACT</name>
<evidence type="ECO:0000259" key="2">
    <source>
        <dbReference type="Pfam" id="PF18757"/>
    </source>
</evidence>
<dbReference type="AlphaFoldDB" id="A0A939EW82"/>
<comment type="caution">
    <text evidence="3">The sequence shown here is derived from an EMBL/GenBank/DDBJ whole genome shotgun (WGS) entry which is preliminary data.</text>
</comment>
<dbReference type="Pfam" id="PF18757">
    <property type="entry name" value="Nmad5"/>
    <property type="match status" value="1"/>
</dbReference>
<organism evidence="3 4">
    <name type="scientific">Hymenobacter telluris</name>
    <dbReference type="NCBI Taxonomy" id="2816474"/>
    <lineage>
        <taxon>Bacteria</taxon>
        <taxon>Pseudomonadati</taxon>
        <taxon>Bacteroidota</taxon>
        <taxon>Cytophagia</taxon>
        <taxon>Cytophagales</taxon>
        <taxon>Hymenobacteraceae</taxon>
        <taxon>Hymenobacter</taxon>
    </lineage>
</organism>
<dbReference type="EMBL" id="JAFLQZ010000006">
    <property type="protein sequence ID" value="MBO0358650.1"/>
    <property type="molecule type" value="Genomic_DNA"/>
</dbReference>
<feature type="compositionally biased region" description="Basic and acidic residues" evidence="1">
    <location>
        <begin position="1"/>
        <end position="10"/>
    </location>
</feature>
<dbReference type="InterPro" id="IPR040835">
    <property type="entry name" value="Nmad5"/>
</dbReference>
<protein>
    <recommendedName>
        <fullName evidence="2">Nucleotide modification associated domain-containing protein</fullName>
    </recommendedName>
</protein>
<feature type="region of interest" description="Disordered" evidence="1">
    <location>
        <begin position="1"/>
        <end position="25"/>
    </location>
</feature>
<feature type="domain" description="Nucleotide modification associated" evidence="2">
    <location>
        <begin position="102"/>
        <end position="179"/>
    </location>
</feature>
<accession>A0A939EW82</accession>
<reference evidence="3" key="1">
    <citation type="submission" date="2021-03" db="EMBL/GenBank/DDBJ databases">
        <authorList>
            <person name="Kim M.K."/>
        </authorList>
    </citation>
    <scope>NUCLEOTIDE SEQUENCE</scope>
    <source>
        <strain evidence="3">BT186</strain>
    </source>
</reference>
<dbReference type="Proteomes" id="UP000664144">
    <property type="component" value="Unassembled WGS sequence"/>
</dbReference>
<evidence type="ECO:0000313" key="4">
    <source>
        <dbReference type="Proteomes" id="UP000664144"/>
    </source>
</evidence>
<gene>
    <name evidence="3" type="ORF">J0X19_11895</name>
</gene>
<evidence type="ECO:0000256" key="1">
    <source>
        <dbReference type="SAM" id="MobiDB-lite"/>
    </source>
</evidence>
<keyword evidence="4" id="KW-1185">Reference proteome</keyword>
<proteinExistence type="predicted"/>
<sequence length="183" mass="20592">MTRITNEMRESITNNATHKSFADQNDGIKQEENDLALELYKSIFTPDELKLANKLDKRWFHQDDCLRFNCGGYDLTLCVKIGVPVPYNKGYCSRLGNITGELAEKAQAFANKKNDIRDEQNKAYRAIKSLLYSVNTIKQLKSVWPEGAEFYAMYDEASAKSKGGVPAVQIDEINKLLGLGGTE</sequence>